<dbReference type="InterPro" id="IPR036063">
    <property type="entry name" value="Smr_dom_sf"/>
</dbReference>
<dbReference type="InterPro" id="IPR002625">
    <property type="entry name" value="Smr_dom"/>
</dbReference>
<comment type="caution">
    <text evidence="2">The sequence shown here is derived from an EMBL/GenBank/DDBJ whole genome shotgun (WGS) entry which is preliminary data.</text>
</comment>
<dbReference type="AlphaFoldDB" id="A0A368ZZ91"/>
<evidence type="ECO:0000313" key="3">
    <source>
        <dbReference type="Proteomes" id="UP000253517"/>
    </source>
</evidence>
<feature type="domain" description="Smr" evidence="1">
    <location>
        <begin position="114"/>
        <end position="169"/>
    </location>
</feature>
<dbReference type="Proteomes" id="UP000253517">
    <property type="component" value="Unassembled WGS sequence"/>
</dbReference>
<dbReference type="EMBL" id="QPJS01000004">
    <property type="protein sequence ID" value="RCX02340.1"/>
    <property type="molecule type" value="Genomic_DNA"/>
</dbReference>
<sequence>MNFKAGDRVSFLDEEGTAEILEIRGQLALLLTEDGFELEYPLNKLVPRPGSLSKALLSKPLNVKDAPVKTIIPAKKQKPVYLEVDLHLHELVEKYSGFTKNDVLNYQINHAKKHFFKARKAGVKKIIFIHGVGDGILKQELRKMLSSFDGITFYDADYTKYGLGATAVEIFKKDND</sequence>
<gene>
    <name evidence="2" type="ORF">DES35_104100</name>
</gene>
<dbReference type="RefSeq" id="WP_114366410.1">
    <property type="nucleotide sequence ID" value="NZ_BHZF01000005.1"/>
</dbReference>
<proteinExistence type="predicted"/>
<evidence type="ECO:0000259" key="1">
    <source>
        <dbReference type="Pfam" id="PF01713"/>
    </source>
</evidence>
<dbReference type="Pfam" id="PF01713">
    <property type="entry name" value="Smr"/>
    <property type="match status" value="1"/>
</dbReference>
<name>A0A368ZZ91_9FLAO</name>
<evidence type="ECO:0000313" key="2">
    <source>
        <dbReference type="EMBL" id="RCX02340.1"/>
    </source>
</evidence>
<keyword evidence="3" id="KW-1185">Reference proteome</keyword>
<reference evidence="2 3" key="1">
    <citation type="submission" date="2018-07" db="EMBL/GenBank/DDBJ databases">
        <title>Genomic Encyclopedia of Type Strains, Phase IV (KMG-IV): sequencing the most valuable type-strain genomes for metagenomic binning, comparative biology and taxonomic classification.</title>
        <authorList>
            <person name="Goeker M."/>
        </authorList>
    </citation>
    <scope>NUCLEOTIDE SEQUENCE [LARGE SCALE GENOMIC DNA]</scope>
    <source>
        <strain evidence="2 3">DSM 21410</strain>
    </source>
</reference>
<protein>
    <submittedName>
        <fullName evidence="2">Smr domain-containing protein</fullName>
    </submittedName>
</protein>
<dbReference type="Gene3D" id="3.30.1370.110">
    <property type="match status" value="1"/>
</dbReference>
<organism evidence="2 3">
    <name type="scientific">Schleiferia thermophila</name>
    <dbReference type="NCBI Taxonomy" id="884107"/>
    <lineage>
        <taxon>Bacteria</taxon>
        <taxon>Pseudomonadati</taxon>
        <taxon>Bacteroidota</taxon>
        <taxon>Flavobacteriia</taxon>
        <taxon>Flavobacteriales</taxon>
        <taxon>Schleiferiaceae</taxon>
        <taxon>Schleiferia</taxon>
    </lineage>
</organism>
<accession>A0A368ZZ91</accession>